<protein>
    <submittedName>
        <fullName evidence="1">Uncharacterized protein</fullName>
    </submittedName>
</protein>
<dbReference type="Proteomes" id="UP000825100">
    <property type="component" value="Chromosome"/>
</dbReference>
<gene>
    <name evidence="1" type="ORF">LTWDN19_17140</name>
</gene>
<sequence length="88" mass="10016">MFNKQLLSKQTKNGLSDDITVSNIAQMTTPKSWLTSKSTFTSQPINYQQISFKKWQQDSRSHLMKSYQKTLHLMTVAQVNAALHKLGG</sequence>
<evidence type="ECO:0000313" key="2">
    <source>
        <dbReference type="Proteomes" id="UP000825100"/>
    </source>
</evidence>
<keyword evidence="2" id="KW-1185">Reference proteome</keyword>
<proteinExistence type="predicted"/>
<name>A0ABM7QVW6_LATCU</name>
<organism evidence="1 2">
    <name type="scientific">Latilactobacillus curvatus</name>
    <name type="common">Lactobacillus curvatus</name>
    <dbReference type="NCBI Taxonomy" id="28038"/>
    <lineage>
        <taxon>Bacteria</taxon>
        <taxon>Bacillati</taxon>
        <taxon>Bacillota</taxon>
        <taxon>Bacilli</taxon>
        <taxon>Lactobacillales</taxon>
        <taxon>Lactobacillaceae</taxon>
        <taxon>Latilactobacillus</taxon>
    </lineage>
</organism>
<dbReference type="EMBL" id="AP024685">
    <property type="protein sequence ID" value="BCX31147.1"/>
    <property type="molecule type" value="Genomic_DNA"/>
</dbReference>
<dbReference type="RefSeq" id="WP_260332645.1">
    <property type="nucleotide sequence ID" value="NZ_AP024685.1"/>
</dbReference>
<accession>A0ABM7QVW6</accession>
<evidence type="ECO:0000313" key="1">
    <source>
        <dbReference type="EMBL" id="BCX31147.1"/>
    </source>
</evidence>
<reference evidence="1 2" key="1">
    <citation type="submission" date="2021-05" db="EMBL/GenBank/DDBJ databases">
        <title>Complete Genome Sequence of Latilactobacillus sp. Strain WDN19, a High D-Aspartate-producing Lactic Acid Bacterium Isolated from a Japanese Pickle.</title>
        <authorList>
            <person name="Kajitani K."/>
            <person name="Takahashi S."/>
        </authorList>
    </citation>
    <scope>NUCLEOTIDE SEQUENCE [LARGE SCALE GENOMIC DNA]</scope>
    <source>
        <strain evidence="1 2">WDN19</strain>
    </source>
</reference>